<sequence length="95" mass="10544">MAKQYWAQIIELDEEMTPATIPGATDHEDAADSLVADFVGAMGGEITEGAVRVWVQGGVEKVYDWKADFTMPDMDEMGDEDEMEVEGEIELTERV</sequence>
<evidence type="ECO:0000256" key="1">
    <source>
        <dbReference type="SAM" id="MobiDB-lite"/>
    </source>
</evidence>
<dbReference type="Proteomes" id="UP000244189">
    <property type="component" value="Unassembled WGS sequence"/>
</dbReference>
<organism evidence="2 4">
    <name type="scientific">Sphingomonas aurantiaca</name>
    <dbReference type="NCBI Taxonomy" id="185949"/>
    <lineage>
        <taxon>Bacteria</taxon>
        <taxon>Pseudomonadati</taxon>
        <taxon>Pseudomonadota</taxon>
        <taxon>Alphaproteobacteria</taxon>
        <taxon>Sphingomonadales</taxon>
        <taxon>Sphingomonadaceae</taxon>
        <taxon>Sphingomonas</taxon>
    </lineage>
</organism>
<feature type="region of interest" description="Disordered" evidence="1">
    <location>
        <begin position="72"/>
        <end position="95"/>
    </location>
</feature>
<keyword evidence="4" id="KW-1185">Reference proteome</keyword>
<accession>A0A2T5GP06</accession>
<evidence type="ECO:0000313" key="5">
    <source>
        <dbReference type="Proteomes" id="UP000326857"/>
    </source>
</evidence>
<dbReference type="EMBL" id="QAOG01000002">
    <property type="protein sequence ID" value="PTQ61053.1"/>
    <property type="molecule type" value="Genomic_DNA"/>
</dbReference>
<gene>
    <name evidence="2" type="ORF">C8J26_1371</name>
    <name evidence="3" type="ORF">SPHINGO391_470252</name>
</gene>
<dbReference type="Proteomes" id="UP000326857">
    <property type="component" value="Unassembled WGS sequence"/>
</dbReference>
<reference evidence="2 4" key="1">
    <citation type="submission" date="2018-04" db="EMBL/GenBank/DDBJ databases">
        <title>Genomic Encyclopedia of Type Strains, Phase III (KMG-III): the genomes of soil and plant-associated and newly described type strains.</title>
        <authorList>
            <person name="Whitman W."/>
        </authorList>
    </citation>
    <scope>NUCLEOTIDE SEQUENCE [LARGE SCALE GENOMIC DNA]</scope>
    <source>
        <strain evidence="2 4">MA101b</strain>
    </source>
</reference>
<evidence type="ECO:0000313" key="3">
    <source>
        <dbReference type="EMBL" id="VVT21757.1"/>
    </source>
</evidence>
<accession>A0A5E7ZX98</accession>
<proteinExistence type="predicted"/>
<evidence type="ECO:0000313" key="2">
    <source>
        <dbReference type="EMBL" id="PTQ61053.1"/>
    </source>
</evidence>
<dbReference type="EMBL" id="CABVLI010000042">
    <property type="protein sequence ID" value="VVT21757.1"/>
    <property type="molecule type" value="Genomic_DNA"/>
</dbReference>
<protein>
    <submittedName>
        <fullName evidence="2">Uncharacterized protein</fullName>
    </submittedName>
</protein>
<feature type="compositionally biased region" description="Acidic residues" evidence="1">
    <location>
        <begin position="73"/>
        <end position="95"/>
    </location>
</feature>
<evidence type="ECO:0000313" key="4">
    <source>
        <dbReference type="Proteomes" id="UP000244189"/>
    </source>
</evidence>
<name>A0A2T5GP06_9SPHN</name>
<dbReference type="RefSeq" id="WP_055879746.1">
    <property type="nucleotide sequence ID" value="NZ_JASPFT010000001.1"/>
</dbReference>
<reference evidence="3 5" key="2">
    <citation type="submission" date="2019-09" db="EMBL/GenBank/DDBJ databases">
        <authorList>
            <person name="Dittami M. S."/>
        </authorList>
    </citation>
    <scope>NUCLEOTIDE SEQUENCE [LARGE SCALE GENOMIC DNA]</scope>
    <source>
        <strain evidence="3">SPHINGO391</strain>
    </source>
</reference>
<dbReference type="AlphaFoldDB" id="A0A2T5GP06"/>